<dbReference type="Proteomes" id="UP001626550">
    <property type="component" value="Unassembled WGS sequence"/>
</dbReference>
<feature type="compositionally biased region" description="Polar residues" evidence="1">
    <location>
        <begin position="48"/>
        <end position="58"/>
    </location>
</feature>
<gene>
    <name evidence="3" type="ORF">Ciccas_010747</name>
</gene>
<evidence type="ECO:0000313" key="3">
    <source>
        <dbReference type="EMBL" id="KAL3310682.1"/>
    </source>
</evidence>
<evidence type="ECO:0000256" key="1">
    <source>
        <dbReference type="SAM" id="MobiDB-lite"/>
    </source>
</evidence>
<feature type="compositionally biased region" description="Polar residues" evidence="1">
    <location>
        <begin position="20"/>
        <end position="29"/>
    </location>
</feature>
<protein>
    <submittedName>
        <fullName evidence="3">Uncharacterized protein</fullName>
    </submittedName>
</protein>
<feature type="transmembrane region" description="Helical" evidence="2">
    <location>
        <begin position="167"/>
        <end position="189"/>
    </location>
</feature>
<organism evidence="3 4">
    <name type="scientific">Cichlidogyrus casuarinus</name>
    <dbReference type="NCBI Taxonomy" id="1844966"/>
    <lineage>
        <taxon>Eukaryota</taxon>
        <taxon>Metazoa</taxon>
        <taxon>Spiralia</taxon>
        <taxon>Lophotrochozoa</taxon>
        <taxon>Platyhelminthes</taxon>
        <taxon>Monogenea</taxon>
        <taxon>Monopisthocotylea</taxon>
        <taxon>Dactylogyridea</taxon>
        <taxon>Ancyrocephalidae</taxon>
        <taxon>Cichlidogyrus</taxon>
    </lineage>
</organism>
<dbReference type="AlphaFoldDB" id="A0ABD2PT74"/>
<name>A0ABD2PT74_9PLAT</name>
<keyword evidence="4" id="KW-1185">Reference proteome</keyword>
<evidence type="ECO:0000256" key="2">
    <source>
        <dbReference type="SAM" id="Phobius"/>
    </source>
</evidence>
<comment type="caution">
    <text evidence="3">The sequence shown here is derived from an EMBL/GenBank/DDBJ whole genome shotgun (WGS) entry which is preliminary data.</text>
</comment>
<feature type="compositionally biased region" description="Low complexity" evidence="1">
    <location>
        <begin position="60"/>
        <end position="69"/>
    </location>
</feature>
<feature type="compositionally biased region" description="Polar residues" evidence="1">
    <location>
        <begin position="1"/>
        <end position="11"/>
    </location>
</feature>
<feature type="region of interest" description="Disordered" evidence="1">
    <location>
        <begin position="1"/>
        <end position="69"/>
    </location>
</feature>
<proteinExistence type="predicted"/>
<keyword evidence="2" id="KW-0812">Transmembrane</keyword>
<accession>A0ABD2PT74</accession>
<keyword evidence="2" id="KW-1133">Transmembrane helix</keyword>
<reference evidence="3 4" key="1">
    <citation type="submission" date="2024-11" db="EMBL/GenBank/DDBJ databases">
        <title>Adaptive evolution of stress response genes in parasites aligns with host niche diversity.</title>
        <authorList>
            <person name="Hahn C."/>
            <person name="Resl P."/>
        </authorList>
    </citation>
    <scope>NUCLEOTIDE SEQUENCE [LARGE SCALE GENOMIC DNA]</scope>
    <source>
        <strain evidence="3">EGGRZ-B1_66</strain>
        <tissue evidence="3">Body</tissue>
    </source>
</reference>
<feature type="transmembrane region" description="Helical" evidence="2">
    <location>
        <begin position="136"/>
        <end position="161"/>
    </location>
</feature>
<sequence>MKKSATNQNRSVPPALFTDTLRNYASNHQPKARGIRFNSPLPGLPEQQDLTPSPQIQKMPTPTSSLSTLSSISDNKQPLKFMSLFRPRSIIFYPNSAAQDKSNSSNSANPEVHIKMLKRIHKRVKRRRKWRKLRQILIFFFNLVLPFCFLVMSIASLVLWHYTKIEWLLTAGSLGIIGTFGWLVQACFWKRAMPNNFNPSEVPFAVDQTHVAVPEENQLPIGINLNPRVSLKSINYSVPSQRGSKDTNILNDVEGERRSSVVPQQFMLGVDPLQVRRLSMALNKASQELSAARKLQQQEGAAPMLSLARRLTMAGSTFGDVRLGEENNWLGGRVARGVRSNLAWNRTGAGRFYAENYG</sequence>
<keyword evidence="2" id="KW-0472">Membrane</keyword>
<dbReference type="EMBL" id="JBJKFK010002732">
    <property type="protein sequence ID" value="KAL3310682.1"/>
    <property type="molecule type" value="Genomic_DNA"/>
</dbReference>
<evidence type="ECO:0000313" key="4">
    <source>
        <dbReference type="Proteomes" id="UP001626550"/>
    </source>
</evidence>